<dbReference type="InterPro" id="IPR002639">
    <property type="entry name" value="UreF"/>
</dbReference>
<dbReference type="PIRSF" id="PIRSF009467">
    <property type="entry name" value="Ureas_acces_UreF"/>
    <property type="match status" value="1"/>
</dbReference>
<evidence type="ECO:0000256" key="3">
    <source>
        <dbReference type="HAMAP-Rule" id="MF_01385"/>
    </source>
</evidence>
<comment type="similarity">
    <text evidence="3">Belongs to the UreF family.</text>
</comment>
<dbReference type="OrthoDB" id="9798772at2"/>
<keyword evidence="3" id="KW-0963">Cytoplasm</keyword>
<dbReference type="InterPro" id="IPR038277">
    <property type="entry name" value="UreF_sf"/>
</dbReference>
<comment type="caution">
    <text evidence="4">The sequence shown here is derived from an EMBL/GenBank/DDBJ whole genome shotgun (WGS) entry which is preliminary data.</text>
</comment>
<dbReference type="GO" id="GO:0016151">
    <property type="term" value="F:nickel cation binding"/>
    <property type="evidence" value="ECO:0007669"/>
    <property type="project" value="UniProtKB-UniRule"/>
</dbReference>
<keyword evidence="5" id="KW-1185">Reference proteome</keyword>
<comment type="subunit">
    <text evidence="3">UreD, UreF and UreG form a complex that acts as a GTP-hydrolysis-dependent molecular chaperone, activating the urease apoprotein by helping to assemble the nickel containing metallocenter of UreC. The UreE protein probably delivers the nickel.</text>
</comment>
<proteinExistence type="inferred from homology"/>
<comment type="subcellular location">
    <subcellularLocation>
        <location evidence="3">Cytoplasm</location>
    </subcellularLocation>
</comment>
<gene>
    <name evidence="3" type="primary">ureF</name>
    <name evidence="4" type="ORF">F9U64_16595</name>
</gene>
<keyword evidence="2 3" id="KW-0143">Chaperone</keyword>
<reference evidence="4 5" key="1">
    <citation type="submission" date="2019-10" db="EMBL/GenBank/DDBJ databases">
        <title>Gracilibacillus sp. nov. isolated from rice seeds.</title>
        <authorList>
            <person name="He S."/>
        </authorList>
    </citation>
    <scope>NUCLEOTIDE SEQUENCE [LARGE SCALE GENOMIC DNA]</scope>
    <source>
        <strain evidence="4 5">TD8</strain>
    </source>
</reference>
<dbReference type="AlphaFoldDB" id="A0A7C8KNM7"/>
<evidence type="ECO:0000313" key="4">
    <source>
        <dbReference type="EMBL" id="KAB8128311.1"/>
    </source>
</evidence>
<keyword evidence="1 3" id="KW-0996">Nickel insertion</keyword>
<name>A0A7C8KNM7_9BACI</name>
<evidence type="ECO:0000256" key="2">
    <source>
        <dbReference type="ARBA" id="ARBA00023186"/>
    </source>
</evidence>
<protein>
    <recommendedName>
        <fullName evidence="3">Urease accessory protein UreF</fullName>
    </recommendedName>
</protein>
<comment type="function">
    <text evidence="3">Required for maturation of urease via the functional incorporation of the urease nickel metallocenter.</text>
</comment>
<evidence type="ECO:0000313" key="5">
    <source>
        <dbReference type="Proteomes" id="UP000480246"/>
    </source>
</evidence>
<dbReference type="Proteomes" id="UP000480246">
    <property type="component" value="Unassembled WGS sequence"/>
</dbReference>
<dbReference type="Gene3D" id="1.10.4190.10">
    <property type="entry name" value="Urease accessory protein UreF"/>
    <property type="match status" value="1"/>
</dbReference>
<accession>A0A7C8KNM7</accession>
<evidence type="ECO:0000256" key="1">
    <source>
        <dbReference type="ARBA" id="ARBA00022988"/>
    </source>
</evidence>
<dbReference type="PANTHER" id="PTHR33620">
    <property type="entry name" value="UREASE ACCESSORY PROTEIN F"/>
    <property type="match status" value="1"/>
</dbReference>
<sequence length="241" mass="27882">MKQQNEDSQNLLNTEDISTKFLYLMHIHDSAFPIGSYTHSFGMETYIQEDKIRTKEDLFHFCLTYMSENIGYTDGIFVKLAYEKLSLQEWDELIRLEKICHASKNAEESREASMMIGKQFMKAVLPVSETPSLKKWQEEANGYNHFPFVYTLYTYDMGFDLYTTVLTYIYSSTVGLVHNAVRAIPLGQKAGIEVIHKLIAEMDTIAKQILKRHIEDLSNHALGLEISSMKHKFLQARLFIS</sequence>
<dbReference type="RefSeq" id="WP_153406015.1">
    <property type="nucleotide sequence ID" value="NZ_ML762439.1"/>
</dbReference>
<dbReference type="EMBL" id="WEID01000083">
    <property type="protein sequence ID" value="KAB8128311.1"/>
    <property type="molecule type" value="Genomic_DNA"/>
</dbReference>
<dbReference type="Pfam" id="PF01730">
    <property type="entry name" value="UreF"/>
    <property type="match status" value="1"/>
</dbReference>
<dbReference type="PANTHER" id="PTHR33620:SF1">
    <property type="entry name" value="UREASE ACCESSORY PROTEIN F"/>
    <property type="match status" value="1"/>
</dbReference>
<organism evidence="4 5">
    <name type="scientific">Gracilibacillus oryzae</name>
    <dbReference type="NCBI Taxonomy" id="1672701"/>
    <lineage>
        <taxon>Bacteria</taxon>
        <taxon>Bacillati</taxon>
        <taxon>Bacillota</taxon>
        <taxon>Bacilli</taxon>
        <taxon>Bacillales</taxon>
        <taxon>Bacillaceae</taxon>
        <taxon>Gracilibacillus</taxon>
    </lineage>
</organism>
<dbReference type="GO" id="GO:0005737">
    <property type="term" value="C:cytoplasm"/>
    <property type="evidence" value="ECO:0007669"/>
    <property type="project" value="UniProtKB-SubCell"/>
</dbReference>
<dbReference type="HAMAP" id="MF_01385">
    <property type="entry name" value="UreF"/>
    <property type="match status" value="1"/>
</dbReference>